<dbReference type="HOGENOM" id="CLU_1765360_0_0_6"/>
<name>A0A097ERF1_9GAMM</name>
<dbReference type="RefSeq" id="WP_040010508.1">
    <property type="nucleotide sequence ID" value="NZ_CP009574.1"/>
</dbReference>
<evidence type="ECO:0000313" key="1">
    <source>
        <dbReference type="EMBL" id="AIT10134.1"/>
    </source>
</evidence>
<dbReference type="Proteomes" id="UP000029672">
    <property type="component" value="Chromosome"/>
</dbReference>
<reference evidence="1 2" key="1">
    <citation type="submission" date="2014-10" db="EMBL/GenBank/DDBJ databases">
        <title>Whole genome sequence of Francisella endociliophora strain FSC1006, isolated from a laboratory culture of the marine ciliate Euplotes raikovi.</title>
        <authorList>
            <person name="Granberg M."/>
            <person name="Backman S."/>
            <person name="Lundmark E."/>
            <person name="Nilsson E."/>
            <person name="Karlsson E."/>
            <person name="Thelaus J."/>
            <person name="Ohrman C."/>
            <person name="Larkeryd A."/>
            <person name="Stenberg P."/>
        </authorList>
    </citation>
    <scope>NUCLEOTIDE SEQUENCE [LARGE SCALE GENOMIC DNA]</scope>
    <source>
        <strain evidence="1 2">FSC1006</strain>
    </source>
</reference>
<dbReference type="KEGG" id="frf:LO80_09225"/>
<accession>A0A097ERF1</accession>
<keyword evidence="2" id="KW-1185">Reference proteome</keyword>
<organism evidence="1 2">
    <name type="scientific">Candidatus Francisella endociliophora</name>
    <dbReference type="NCBI Taxonomy" id="653937"/>
    <lineage>
        <taxon>Bacteria</taxon>
        <taxon>Pseudomonadati</taxon>
        <taxon>Pseudomonadota</taxon>
        <taxon>Gammaproteobacteria</taxon>
        <taxon>Thiotrichales</taxon>
        <taxon>Francisellaceae</taxon>
        <taxon>Francisella</taxon>
    </lineage>
</organism>
<sequence>MSIKIHPEKASSINNHRTRKKITNSTYAYKELISKASHLSTTIEVANKELQKFNLPYLCDTHVVFYSPKKIIVQSDKEILKTKFKELQSQFVSKLRQSRLFSKLEKIEIIIDYKTQTKKPQKVSDTKLAKQALNEIKKEICKE</sequence>
<dbReference type="EMBL" id="CP009574">
    <property type="protein sequence ID" value="AIT10134.1"/>
    <property type="molecule type" value="Genomic_DNA"/>
</dbReference>
<protein>
    <submittedName>
        <fullName evidence="1">Uncharacterized protein</fullName>
    </submittedName>
</protein>
<dbReference type="OrthoDB" id="5605640at2"/>
<proteinExistence type="predicted"/>
<evidence type="ECO:0000313" key="2">
    <source>
        <dbReference type="Proteomes" id="UP000029672"/>
    </source>
</evidence>
<gene>
    <name evidence="1" type="ORF">LO80_09225</name>
</gene>
<dbReference type="STRING" id="1547445.LO80_09225"/>
<dbReference type="AlphaFoldDB" id="A0A097ERF1"/>